<evidence type="ECO:0000256" key="1">
    <source>
        <dbReference type="ARBA" id="ARBA00001946"/>
    </source>
</evidence>
<evidence type="ECO:0000256" key="6">
    <source>
        <dbReference type="ARBA" id="ARBA00022842"/>
    </source>
</evidence>
<comment type="similarity">
    <text evidence="7">Belongs to the PINc/VapC protein family.</text>
</comment>
<dbReference type="GO" id="GO:0016787">
    <property type="term" value="F:hydrolase activity"/>
    <property type="evidence" value="ECO:0007669"/>
    <property type="project" value="UniProtKB-KW"/>
</dbReference>
<dbReference type="InterPro" id="IPR002716">
    <property type="entry name" value="PIN_dom"/>
</dbReference>
<keyword evidence="6" id="KW-0460">Magnesium</keyword>
<dbReference type="AlphaFoldDB" id="A0A6M8ETK3"/>
<dbReference type="PANTHER" id="PTHR33653">
    <property type="entry name" value="RIBONUCLEASE VAPC2"/>
    <property type="match status" value="1"/>
</dbReference>
<name>A0A6M8ETK3_9BACT</name>
<dbReference type="PANTHER" id="PTHR33653:SF1">
    <property type="entry name" value="RIBONUCLEASE VAPC2"/>
    <property type="match status" value="1"/>
</dbReference>
<gene>
    <name evidence="9" type="ORF">AACT_0591</name>
</gene>
<dbReference type="Gene3D" id="3.40.50.1010">
    <property type="entry name" value="5'-nuclease"/>
    <property type="match status" value="1"/>
</dbReference>
<comment type="cofactor">
    <cofactor evidence="1">
        <name>Mg(2+)</name>
        <dbReference type="ChEBI" id="CHEBI:18420"/>
    </cofactor>
</comment>
<evidence type="ECO:0000256" key="4">
    <source>
        <dbReference type="ARBA" id="ARBA00022723"/>
    </source>
</evidence>
<protein>
    <submittedName>
        <fullName evidence="9">PIN domain-containing protein</fullName>
    </submittedName>
</protein>
<dbReference type="GO" id="GO:0046872">
    <property type="term" value="F:metal ion binding"/>
    <property type="evidence" value="ECO:0007669"/>
    <property type="project" value="UniProtKB-KW"/>
</dbReference>
<dbReference type="Proteomes" id="UP000503483">
    <property type="component" value="Chromosome"/>
</dbReference>
<keyword evidence="3" id="KW-0540">Nuclease</keyword>
<feature type="domain" description="PIN" evidence="8">
    <location>
        <begin position="3"/>
        <end position="113"/>
    </location>
</feature>
<dbReference type="SUPFAM" id="SSF88723">
    <property type="entry name" value="PIN domain-like"/>
    <property type="match status" value="1"/>
</dbReference>
<reference evidence="9 10" key="1">
    <citation type="submission" date="2019-08" db="EMBL/GenBank/DDBJ databases">
        <title>Complete genome sequence of Arcobacter acticola.</title>
        <authorList>
            <person name="Miller W."/>
        </authorList>
    </citation>
    <scope>NUCLEOTIDE SEQUENCE [LARGE SCALE GENOMIC DNA]</scope>
    <source>
        <strain evidence="9 10">KCTC 52212</strain>
    </source>
</reference>
<dbReference type="InterPro" id="IPR029060">
    <property type="entry name" value="PIN-like_dom_sf"/>
</dbReference>
<evidence type="ECO:0000256" key="5">
    <source>
        <dbReference type="ARBA" id="ARBA00022801"/>
    </source>
</evidence>
<dbReference type="GO" id="GO:0004518">
    <property type="term" value="F:nuclease activity"/>
    <property type="evidence" value="ECO:0007669"/>
    <property type="project" value="UniProtKB-KW"/>
</dbReference>
<dbReference type="CDD" id="cd18741">
    <property type="entry name" value="PIN_VapC4-5_FitB-like"/>
    <property type="match status" value="1"/>
</dbReference>
<evidence type="ECO:0000256" key="3">
    <source>
        <dbReference type="ARBA" id="ARBA00022722"/>
    </source>
</evidence>
<evidence type="ECO:0000313" key="10">
    <source>
        <dbReference type="Proteomes" id="UP000503483"/>
    </source>
</evidence>
<proteinExistence type="inferred from homology"/>
<keyword evidence="5" id="KW-0378">Hydrolase</keyword>
<dbReference type="KEGG" id="paco:AACT_0591"/>
<accession>A0A6M8ETK3</accession>
<keyword evidence="2" id="KW-1277">Toxin-antitoxin system</keyword>
<dbReference type="RefSeq" id="WP_172124832.1">
    <property type="nucleotide sequence ID" value="NZ_CP042652.1"/>
</dbReference>
<evidence type="ECO:0000256" key="7">
    <source>
        <dbReference type="ARBA" id="ARBA00038093"/>
    </source>
</evidence>
<keyword evidence="10" id="KW-1185">Reference proteome</keyword>
<organism evidence="9 10">
    <name type="scientific">Arcobacter acticola</name>
    <dbReference type="NCBI Taxonomy" id="1849015"/>
    <lineage>
        <taxon>Bacteria</taxon>
        <taxon>Pseudomonadati</taxon>
        <taxon>Campylobacterota</taxon>
        <taxon>Epsilonproteobacteria</taxon>
        <taxon>Campylobacterales</taxon>
        <taxon>Arcobacteraceae</taxon>
        <taxon>Arcobacter</taxon>
    </lineage>
</organism>
<evidence type="ECO:0000313" key="9">
    <source>
        <dbReference type="EMBL" id="QKE27797.1"/>
    </source>
</evidence>
<dbReference type="EMBL" id="CP042652">
    <property type="protein sequence ID" value="QKE27797.1"/>
    <property type="molecule type" value="Genomic_DNA"/>
</dbReference>
<dbReference type="InterPro" id="IPR050556">
    <property type="entry name" value="Type_II_TA_system_RNase"/>
</dbReference>
<sequence length="121" mass="14120">MEIILDTNILIEILKNNKQTIKEVEEYDIHYISVITAMELFYGAFNKMELQKLKKFIELFNIIPIDESISSIAKELVYKYAKSHSLDIPDSLIASTALKINLPLLTYNKKDFKFIDNLILY</sequence>
<evidence type="ECO:0000256" key="2">
    <source>
        <dbReference type="ARBA" id="ARBA00022649"/>
    </source>
</evidence>
<evidence type="ECO:0000259" key="8">
    <source>
        <dbReference type="Pfam" id="PF01850"/>
    </source>
</evidence>
<keyword evidence="4" id="KW-0479">Metal-binding</keyword>
<dbReference type="Pfam" id="PF01850">
    <property type="entry name" value="PIN"/>
    <property type="match status" value="1"/>
</dbReference>